<keyword evidence="1" id="KW-0862">Zinc</keyword>
<feature type="domain" description="CCHC-type" evidence="3">
    <location>
        <begin position="44"/>
        <end position="57"/>
    </location>
</feature>
<feature type="region of interest" description="Disordered" evidence="2">
    <location>
        <begin position="74"/>
        <end position="94"/>
    </location>
</feature>
<dbReference type="GO" id="GO:0008270">
    <property type="term" value="F:zinc ion binding"/>
    <property type="evidence" value="ECO:0007669"/>
    <property type="project" value="UniProtKB-KW"/>
</dbReference>
<dbReference type="InParanoid" id="E2BD74"/>
<name>E2BD74_HARSA</name>
<dbReference type="PROSITE" id="PS50158">
    <property type="entry name" value="ZF_CCHC"/>
    <property type="match status" value="2"/>
</dbReference>
<feature type="non-terminal residue" evidence="4">
    <location>
        <position position="94"/>
    </location>
</feature>
<dbReference type="SUPFAM" id="SSF57756">
    <property type="entry name" value="Retrovirus zinc finger-like domains"/>
    <property type="match status" value="1"/>
</dbReference>
<feature type="domain" description="CCHC-type" evidence="3">
    <location>
        <begin position="21"/>
        <end position="34"/>
    </location>
</feature>
<sequence>KISIGWAQVRIDLLEARPLQCYRCLKKGHIQSNCGNSIDRRRNCYKCGEEGHLASGCEAKARCQIYEERGQASRHRMGGPACHPNKKKVRKGQR</sequence>
<protein>
    <submittedName>
        <fullName evidence="4">Gag-Pol polyprotein</fullName>
    </submittedName>
</protein>
<feature type="compositionally biased region" description="Basic residues" evidence="2">
    <location>
        <begin position="84"/>
        <end position="94"/>
    </location>
</feature>
<evidence type="ECO:0000256" key="1">
    <source>
        <dbReference type="PROSITE-ProRule" id="PRU00047"/>
    </source>
</evidence>
<evidence type="ECO:0000256" key="2">
    <source>
        <dbReference type="SAM" id="MobiDB-lite"/>
    </source>
</evidence>
<keyword evidence="5" id="KW-1185">Reference proteome</keyword>
<dbReference type="AlphaFoldDB" id="E2BD74"/>
<dbReference type="EMBL" id="GL447582">
    <property type="protein sequence ID" value="EFN86355.1"/>
    <property type="molecule type" value="Genomic_DNA"/>
</dbReference>
<dbReference type="Gene3D" id="4.10.60.10">
    <property type="entry name" value="Zinc finger, CCHC-type"/>
    <property type="match status" value="1"/>
</dbReference>
<reference evidence="4 5" key="1">
    <citation type="journal article" date="2010" name="Science">
        <title>Genomic comparison of the ants Camponotus floridanus and Harpegnathos saltator.</title>
        <authorList>
            <person name="Bonasio R."/>
            <person name="Zhang G."/>
            <person name="Ye C."/>
            <person name="Mutti N.S."/>
            <person name="Fang X."/>
            <person name="Qin N."/>
            <person name="Donahue G."/>
            <person name="Yang P."/>
            <person name="Li Q."/>
            <person name="Li C."/>
            <person name="Zhang P."/>
            <person name="Huang Z."/>
            <person name="Berger S.L."/>
            <person name="Reinberg D."/>
            <person name="Wang J."/>
            <person name="Liebig J."/>
        </authorList>
    </citation>
    <scope>NUCLEOTIDE SEQUENCE [LARGE SCALE GENOMIC DNA]</scope>
    <source>
        <strain evidence="4 5">R22 G/1</strain>
    </source>
</reference>
<keyword evidence="1" id="KW-0863">Zinc-finger</keyword>
<dbReference type="Pfam" id="PF00098">
    <property type="entry name" value="zf-CCHC"/>
    <property type="match status" value="1"/>
</dbReference>
<keyword evidence="1" id="KW-0479">Metal-binding</keyword>
<dbReference type="Proteomes" id="UP000008237">
    <property type="component" value="Unassembled WGS sequence"/>
</dbReference>
<dbReference type="InterPro" id="IPR036875">
    <property type="entry name" value="Znf_CCHC_sf"/>
</dbReference>
<dbReference type="SMART" id="SM00343">
    <property type="entry name" value="ZnF_C2HC"/>
    <property type="match status" value="2"/>
</dbReference>
<evidence type="ECO:0000313" key="5">
    <source>
        <dbReference type="Proteomes" id="UP000008237"/>
    </source>
</evidence>
<evidence type="ECO:0000259" key="3">
    <source>
        <dbReference type="PROSITE" id="PS50158"/>
    </source>
</evidence>
<accession>E2BD74</accession>
<dbReference type="GO" id="GO:0003676">
    <property type="term" value="F:nucleic acid binding"/>
    <property type="evidence" value="ECO:0007669"/>
    <property type="project" value="InterPro"/>
</dbReference>
<dbReference type="OrthoDB" id="7554769at2759"/>
<dbReference type="InterPro" id="IPR001878">
    <property type="entry name" value="Znf_CCHC"/>
</dbReference>
<proteinExistence type="predicted"/>
<evidence type="ECO:0000313" key="4">
    <source>
        <dbReference type="EMBL" id="EFN86355.1"/>
    </source>
</evidence>
<feature type="non-terminal residue" evidence="4">
    <location>
        <position position="1"/>
    </location>
</feature>
<gene>
    <name evidence="4" type="ORF">EAI_14280</name>
</gene>
<organism evidence="5">
    <name type="scientific">Harpegnathos saltator</name>
    <name type="common">Jerdon's jumping ant</name>
    <dbReference type="NCBI Taxonomy" id="610380"/>
    <lineage>
        <taxon>Eukaryota</taxon>
        <taxon>Metazoa</taxon>
        <taxon>Ecdysozoa</taxon>
        <taxon>Arthropoda</taxon>
        <taxon>Hexapoda</taxon>
        <taxon>Insecta</taxon>
        <taxon>Pterygota</taxon>
        <taxon>Neoptera</taxon>
        <taxon>Endopterygota</taxon>
        <taxon>Hymenoptera</taxon>
        <taxon>Apocrita</taxon>
        <taxon>Aculeata</taxon>
        <taxon>Formicoidea</taxon>
        <taxon>Formicidae</taxon>
        <taxon>Ponerinae</taxon>
        <taxon>Ponerini</taxon>
        <taxon>Harpegnathos</taxon>
    </lineage>
</organism>